<dbReference type="OrthoDB" id="310654at2759"/>
<evidence type="ECO:0000256" key="4">
    <source>
        <dbReference type="ARBA" id="ARBA00022692"/>
    </source>
</evidence>
<feature type="transmembrane region" description="Helical" evidence="12">
    <location>
        <begin position="125"/>
        <end position="150"/>
    </location>
</feature>
<dbReference type="InterPro" id="IPR004816">
    <property type="entry name" value="HMG_CoA_Rdtase_metazoan"/>
</dbReference>
<comment type="catalytic activity">
    <reaction evidence="11">
        <text>(R)-mevalonate + 2 NADP(+) + CoA = (3S)-3-hydroxy-3-methylglutaryl-CoA + 2 NADPH + 2 H(+)</text>
        <dbReference type="Rhea" id="RHEA:15989"/>
        <dbReference type="ChEBI" id="CHEBI:15378"/>
        <dbReference type="ChEBI" id="CHEBI:36464"/>
        <dbReference type="ChEBI" id="CHEBI:43074"/>
        <dbReference type="ChEBI" id="CHEBI:57287"/>
        <dbReference type="ChEBI" id="CHEBI:57783"/>
        <dbReference type="ChEBI" id="CHEBI:58349"/>
        <dbReference type="EC" id="1.1.1.34"/>
    </reaction>
    <physiologicalReaction direction="right-to-left" evidence="11">
        <dbReference type="Rhea" id="RHEA:15991"/>
    </physiologicalReaction>
</comment>
<organism evidence="14 15">
    <name type="scientific">Acanthosepion pharaonis</name>
    <name type="common">Pharaoh cuttlefish</name>
    <name type="synonym">Sepia pharaonis</name>
    <dbReference type="NCBI Taxonomy" id="158019"/>
    <lineage>
        <taxon>Eukaryota</taxon>
        <taxon>Metazoa</taxon>
        <taxon>Spiralia</taxon>
        <taxon>Lophotrochozoa</taxon>
        <taxon>Mollusca</taxon>
        <taxon>Cephalopoda</taxon>
        <taxon>Coleoidea</taxon>
        <taxon>Decapodiformes</taxon>
        <taxon>Sepiida</taxon>
        <taxon>Sepiina</taxon>
        <taxon>Sepiidae</taxon>
        <taxon>Acanthosepion</taxon>
    </lineage>
</organism>
<dbReference type="GO" id="GO:0005778">
    <property type="term" value="C:peroxisomal membrane"/>
    <property type="evidence" value="ECO:0007669"/>
    <property type="project" value="TreeGrafter"/>
</dbReference>
<dbReference type="PROSITE" id="PS50156">
    <property type="entry name" value="SSD"/>
    <property type="match status" value="1"/>
</dbReference>
<keyword evidence="7 12" id="KW-1133">Transmembrane helix</keyword>
<evidence type="ECO:0000256" key="6">
    <source>
        <dbReference type="ARBA" id="ARBA00022857"/>
    </source>
</evidence>
<dbReference type="InterPro" id="IPR009023">
    <property type="entry name" value="HMG_CoA_Rdtase_NAD(P)-bd_sf"/>
</dbReference>
<evidence type="ECO:0000256" key="8">
    <source>
        <dbReference type="ARBA" id="ARBA00023002"/>
    </source>
</evidence>
<evidence type="ECO:0000256" key="2">
    <source>
        <dbReference type="ARBA" id="ARBA00005084"/>
    </source>
</evidence>
<comment type="caution">
    <text evidence="14">The sequence shown here is derived from an EMBL/GenBank/DDBJ whole genome shotgun (WGS) entry which is preliminary data.</text>
</comment>
<keyword evidence="4 12" id="KW-0812">Transmembrane</keyword>
<dbReference type="GO" id="GO:0008299">
    <property type="term" value="P:isoprenoid biosynthetic process"/>
    <property type="evidence" value="ECO:0007669"/>
    <property type="project" value="InterPro"/>
</dbReference>
<dbReference type="UniPathway" id="UPA00058">
    <property type="reaction ID" value="UER00103"/>
</dbReference>
<dbReference type="Pfam" id="PF00368">
    <property type="entry name" value="HMG-CoA_red"/>
    <property type="match status" value="1"/>
</dbReference>
<dbReference type="Gene3D" id="3.90.770.10">
    <property type="entry name" value="3-hydroxy-3-methylglutaryl-coenzyme A Reductase, Chain A, domain 2"/>
    <property type="match status" value="1"/>
</dbReference>
<dbReference type="NCBIfam" id="TIGR00920">
    <property type="entry name" value="2A060605"/>
    <property type="match status" value="1"/>
</dbReference>
<name>A0A812CYT1_ACAPH</name>
<dbReference type="NCBIfam" id="TIGR00533">
    <property type="entry name" value="HMG_CoA_R_NADP"/>
    <property type="match status" value="1"/>
</dbReference>
<reference evidence="14" key="1">
    <citation type="submission" date="2021-01" db="EMBL/GenBank/DDBJ databases">
        <authorList>
            <person name="Li R."/>
            <person name="Bekaert M."/>
        </authorList>
    </citation>
    <scope>NUCLEOTIDE SEQUENCE</scope>
    <source>
        <strain evidence="14">Farmed</strain>
    </source>
</reference>
<keyword evidence="9 12" id="KW-0472">Membrane</keyword>
<dbReference type="PROSITE" id="PS00066">
    <property type="entry name" value="HMG_COA_REDUCTASE_1"/>
    <property type="match status" value="1"/>
</dbReference>
<sequence length="850" mass="93590">MSMTMYSSDDKICGWNYVCPNIDKLQSPDALGVTITRCVAVMYLYFQFRDLKKMGSRYLLAISGLFTMFSSFMFSLAVVNLFKNDYTGLNEALPFFLLLIDLSKASALARFALRSTSPDEVQYNIAQGMAILGPIITLDAIVETLVIGVGTLSGWKGLETISCFGCLSVLANYLAFMTFYPACLTLVLELCREVNHGRPVWQLHQLMHKEVEEGQKLNPVIQRVKVIMSAGLMFVYAHSWWLAKNAKTDDSKEEVIIIDPTIAHKVKPEIALWQFYLSRMLNADHAITLLLAVLLGLKYIFFDVDIDTEFQKCQYASEESQTVIGDVEPNNSLDNNRNDPSSRVQFSLGDENLEQSVKMVTAATQTPPGNLPALVRLKSHQIARSTEECLEIMKSEDGAKMLTDEEILALLDQKLIPSYKLENILQDYERAVYIRRKMISQKLDNIDVMEQLPYTSFDYSTTHRVCCENVLGYVPIPLGVAGPLLLNGKNYYVPMATTEGCLVASTHRGCRALSDSGGVQSYLLQDGMTRSPVVRFACAEKAMQMKFWLEKSSSFQFVKEKFDETSRFARLDKLQVCQAGRLLYIRFIAKTGDAMGMNMLSKGAENCISALKEKFPEMEILSVSGNYCSDKKSAAVNWVQGRGKYVVSEAVVCEKVINGVLKTSAATLVDLNISKNLIGSAMAGVQGGFNAHSANIVTAVYIATGQDPAQNVSSSNCITLMETTGPNNCDLYISCSMPSLEIGTVGGGTNLHAQSTCLRMLGVQGPNTENPGNNAKTLAQIVCAAVLAGELSLMAALAEGHLVKSHMLHNRSFVQGSSQSTSHPNLVQSVSSCNTLSEDTQYQTNIKLTS</sequence>
<keyword evidence="5 12" id="KW-0256">Endoplasmic reticulum</keyword>
<feature type="transmembrane region" description="Helical" evidence="12">
    <location>
        <begin position="58"/>
        <end position="82"/>
    </location>
</feature>
<protein>
    <recommendedName>
        <fullName evidence="12">3-hydroxy-3-methylglutaryl coenzyme A reductase</fullName>
        <shortName evidence="12">HMG-CoA reductase</shortName>
        <ecNumber evidence="12">1.1.1.34</ecNumber>
    </recommendedName>
</protein>
<dbReference type="InterPro" id="IPR009029">
    <property type="entry name" value="HMG_CoA_Rdtase_sub-bd_dom_sf"/>
</dbReference>
<feature type="domain" description="SSD" evidence="13">
    <location>
        <begin position="29"/>
        <end position="186"/>
    </location>
</feature>
<dbReference type="GO" id="GO:0005789">
    <property type="term" value="C:endoplasmic reticulum membrane"/>
    <property type="evidence" value="ECO:0007669"/>
    <property type="project" value="UniProtKB-SubCell"/>
</dbReference>
<dbReference type="SUPFAM" id="SSF56542">
    <property type="entry name" value="Substrate-binding domain of HMG-CoA reductase"/>
    <property type="match status" value="1"/>
</dbReference>
<dbReference type="InterPro" id="IPR023282">
    <property type="entry name" value="HMG_CoA_Rdtase_N"/>
</dbReference>
<dbReference type="PROSITE" id="PS00318">
    <property type="entry name" value="HMG_COA_REDUCTASE_2"/>
    <property type="match status" value="1"/>
</dbReference>
<comment type="pathway">
    <text evidence="2 12">Metabolic intermediate biosynthesis; (R)-mevalonate biosynthesis; (R)-mevalonate from acetyl-CoA: step 3/3.</text>
</comment>
<evidence type="ECO:0000259" key="13">
    <source>
        <dbReference type="PROSITE" id="PS50156"/>
    </source>
</evidence>
<dbReference type="CDD" id="cd00643">
    <property type="entry name" value="HMG-CoA_reductase_classI"/>
    <property type="match status" value="1"/>
</dbReference>
<dbReference type="Gene3D" id="1.10.3270.10">
    <property type="entry name" value="HMGR, N-terminal domain"/>
    <property type="match status" value="1"/>
</dbReference>
<keyword evidence="15" id="KW-1185">Reference proteome</keyword>
<proteinExistence type="inferred from homology"/>
<dbReference type="InterPro" id="IPR000731">
    <property type="entry name" value="SSD"/>
</dbReference>
<evidence type="ECO:0000256" key="12">
    <source>
        <dbReference type="RuleBase" id="RU361219"/>
    </source>
</evidence>
<gene>
    <name evidence="14" type="ORF">SPHA_45805</name>
</gene>
<dbReference type="InterPro" id="IPR023074">
    <property type="entry name" value="HMG_CoA_Rdtase_cat_sf"/>
</dbReference>
<dbReference type="PROSITE" id="PS50065">
    <property type="entry name" value="HMG_COA_REDUCTASE_4"/>
    <property type="match status" value="1"/>
</dbReference>
<keyword evidence="8 12" id="KW-0560">Oxidoreductase</keyword>
<evidence type="ECO:0000256" key="5">
    <source>
        <dbReference type="ARBA" id="ARBA00022824"/>
    </source>
</evidence>
<dbReference type="InterPro" id="IPR004554">
    <property type="entry name" value="HMG_CoA_Rdtase_eu_arc"/>
</dbReference>
<evidence type="ECO:0000256" key="3">
    <source>
        <dbReference type="ARBA" id="ARBA00007661"/>
    </source>
</evidence>
<keyword evidence="6 12" id="KW-0521">NADP</keyword>
<evidence type="ECO:0000313" key="15">
    <source>
        <dbReference type="Proteomes" id="UP000597762"/>
    </source>
</evidence>
<dbReference type="SUPFAM" id="SSF55035">
    <property type="entry name" value="NAD-binding domain of HMG-CoA reductase"/>
    <property type="match status" value="1"/>
</dbReference>
<keyword evidence="10" id="KW-0325">Glycoprotein</keyword>
<dbReference type="GO" id="GO:0004420">
    <property type="term" value="F:hydroxymethylglutaryl-CoA reductase (NADPH) activity"/>
    <property type="evidence" value="ECO:0007669"/>
    <property type="project" value="UniProtKB-EC"/>
</dbReference>
<dbReference type="EMBL" id="CAHIKZ030002383">
    <property type="protein sequence ID" value="CAE1286114.1"/>
    <property type="molecule type" value="Genomic_DNA"/>
</dbReference>
<dbReference type="PRINTS" id="PR00071">
    <property type="entry name" value="HMGCOARDTASE"/>
</dbReference>
<dbReference type="GO" id="GO:0016126">
    <property type="term" value="P:sterol biosynthetic process"/>
    <property type="evidence" value="ECO:0007669"/>
    <property type="project" value="TreeGrafter"/>
</dbReference>
<dbReference type="PANTHER" id="PTHR10572:SF24">
    <property type="entry name" value="3-HYDROXY-3-METHYLGLUTARYL-COENZYME A REDUCTASE"/>
    <property type="match status" value="1"/>
</dbReference>
<evidence type="ECO:0000313" key="14">
    <source>
        <dbReference type="EMBL" id="CAE1286114.1"/>
    </source>
</evidence>
<comment type="subcellular location">
    <subcellularLocation>
        <location evidence="1 12">Endoplasmic reticulum membrane</location>
        <topology evidence="1 12">Multi-pass membrane protein</topology>
    </subcellularLocation>
</comment>
<accession>A0A812CYT1</accession>
<dbReference type="InterPro" id="IPR002202">
    <property type="entry name" value="HMG_CoA_Rdtase"/>
</dbReference>
<evidence type="ECO:0000256" key="9">
    <source>
        <dbReference type="ARBA" id="ARBA00023136"/>
    </source>
</evidence>
<evidence type="ECO:0000256" key="7">
    <source>
        <dbReference type="ARBA" id="ARBA00022989"/>
    </source>
</evidence>
<dbReference type="Gene3D" id="3.30.70.420">
    <property type="entry name" value="Hydroxymethylglutaryl-CoA reductase, class I/II, NAD/NADP-binding domain"/>
    <property type="match status" value="1"/>
</dbReference>
<dbReference type="EC" id="1.1.1.34" evidence="12"/>
<dbReference type="InterPro" id="IPR053958">
    <property type="entry name" value="HMGCR/SNAP/NPC1-like_SSD"/>
</dbReference>
<dbReference type="Proteomes" id="UP000597762">
    <property type="component" value="Unassembled WGS sequence"/>
</dbReference>
<feature type="transmembrane region" description="Helical" evidence="12">
    <location>
        <begin position="170"/>
        <end position="188"/>
    </location>
</feature>
<comment type="similarity">
    <text evidence="3 12">Belongs to the HMG-CoA reductase family.</text>
</comment>
<dbReference type="InterPro" id="IPR023076">
    <property type="entry name" value="HMG_CoA_Rdtase_CS"/>
</dbReference>
<dbReference type="Pfam" id="PF12349">
    <property type="entry name" value="Sterol-sensing"/>
    <property type="match status" value="1"/>
</dbReference>
<evidence type="ECO:0000256" key="1">
    <source>
        <dbReference type="ARBA" id="ARBA00004477"/>
    </source>
</evidence>
<dbReference type="GO" id="GO:0015936">
    <property type="term" value="P:coenzyme A metabolic process"/>
    <property type="evidence" value="ECO:0007669"/>
    <property type="project" value="InterPro"/>
</dbReference>
<dbReference type="FunFam" id="3.30.70.420:FF:000001">
    <property type="entry name" value="3-hydroxy-3-methylglutaryl coenzyme A reductase"/>
    <property type="match status" value="1"/>
</dbReference>
<evidence type="ECO:0000256" key="10">
    <source>
        <dbReference type="ARBA" id="ARBA00023180"/>
    </source>
</evidence>
<dbReference type="PANTHER" id="PTHR10572">
    <property type="entry name" value="3-HYDROXY-3-METHYLGLUTARYL-COENZYME A REDUCTASE"/>
    <property type="match status" value="1"/>
</dbReference>
<dbReference type="FunFam" id="3.90.770.10:FF:000001">
    <property type="entry name" value="3-hydroxy-3-methylglutaryl coenzyme A reductase"/>
    <property type="match status" value="1"/>
</dbReference>
<evidence type="ECO:0000256" key="11">
    <source>
        <dbReference type="ARBA" id="ARBA00049909"/>
    </source>
</evidence>
<dbReference type="AlphaFoldDB" id="A0A812CYT1"/>
<dbReference type="GO" id="GO:0050661">
    <property type="term" value="F:NADP binding"/>
    <property type="evidence" value="ECO:0007669"/>
    <property type="project" value="InterPro"/>
</dbReference>
<dbReference type="FunFam" id="1.10.3270.10:FF:000001">
    <property type="entry name" value="3-hydroxy-3-methylglutaryl coenzyme A reductase"/>
    <property type="match status" value="1"/>
</dbReference>